<sequence>MRIGERHKAGVTAFSKTAAGYSNVDVNAAIKYGVAVGNTPNNKMINQISPLPGLLVNLLKVQIMGVIGAGCIGSAYAGIMIEGLKMNLICYDLYQATRRKVCHRHVRVRY</sequence>
<dbReference type="PROSITE" id="PS00065">
    <property type="entry name" value="D_2_HYDROXYACID_DH_1"/>
    <property type="match status" value="1"/>
</dbReference>
<dbReference type="Gene3D" id="3.40.50.720">
    <property type="entry name" value="NAD(P)-binding Rossmann-like Domain"/>
    <property type="match status" value="2"/>
</dbReference>
<evidence type="ECO:0000313" key="2">
    <source>
        <dbReference type="Proteomes" id="UP000077755"/>
    </source>
</evidence>
<evidence type="ECO:0000313" key="1">
    <source>
        <dbReference type="EMBL" id="WOG84176.1"/>
    </source>
</evidence>
<dbReference type="EMBL" id="CP093343">
    <property type="protein sequence ID" value="WOG84176.1"/>
    <property type="molecule type" value="Genomic_DNA"/>
</dbReference>
<organism evidence="1 2">
    <name type="scientific">Daucus carota subsp. sativus</name>
    <name type="common">Carrot</name>
    <dbReference type="NCBI Taxonomy" id="79200"/>
    <lineage>
        <taxon>Eukaryota</taxon>
        <taxon>Viridiplantae</taxon>
        <taxon>Streptophyta</taxon>
        <taxon>Embryophyta</taxon>
        <taxon>Tracheophyta</taxon>
        <taxon>Spermatophyta</taxon>
        <taxon>Magnoliopsida</taxon>
        <taxon>eudicotyledons</taxon>
        <taxon>Gunneridae</taxon>
        <taxon>Pentapetalae</taxon>
        <taxon>asterids</taxon>
        <taxon>campanulids</taxon>
        <taxon>Apiales</taxon>
        <taxon>Apiaceae</taxon>
        <taxon>Apioideae</taxon>
        <taxon>Scandiceae</taxon>
        <taxon>Daucinae</taxon>
        <taxon>Daucus</taxon>
        <taxon>Daucus sect. Daucus</taxon>
    </lineage>
</organism>
<proteinExistence type="predicted"/>
<dbReference type="SUPFAM" id="SSF52283">
    <property type="entry name" value="Formate/glycerate dehydrogenase catalytic domain-like"/>
    <property type="match status" value="1"/>
</dbReference>
<dbReference type="Proteomes" id="UP000077755">
    <property type="component" value="Chromosome 1"/>
</dbReference>
<dbReference type="InterPro" id="IPR029752">
    <property type="entry name" value="D-isomer_DH_CS1"/>
</dbReference>
<dbReference type="AlphaFoldDB" id="A0A166HXP7"/>
<accession>A0A166HXP7</accession>
<name>A0A166HXP7_DAUCS</name>
<reference evidence="1" key="2">
    <citation type="submission" date="2022-03" db="EMBL/GenBank/DDBJ databases">
        <title>Draft title - Genomic analysis of global carrot germplasm unveils the trajectory of domestication and the origin of high carotenoid orange carrot.</title>
        <authorList>
            <person name="Iorizzo M."/>
            <person name="Ellison S."/>
            <person name="Senalik D."/>
            <person name="Macko-Podgorni A."/>
            <person name="Grzebelus D."/>
            <person name="Bostan H."/>
            <person name="Rolling W."/>
            <person name="Curaba J."/>
            <person name="Simon P."/>
        </authorList>
    </citation>
    <scope>NUCLEOTIDE SEQUENCE</scope>
    <source>
        <tissue evidence="1">Leaf</tissue>
    </source>
</reference>
<protein>
    <submittedName>
        <fullName evidence="1">Uncharacterized protein</fullName>
    </submittedName>
</protein>
<keyword evidence="2" id="KW-1185">Reference proteome</keyword>
<reference evidence="1" key="1">
    <citation type="journal article" date="2016" name="Nat. Genet.">
        <title>A high-quality carrot genome assembly provides new insights into carotenoid accumulation and asterid genome evolution.</title>
        <authorList>
            <person name="Iorizzo M."/>
            <person name="Ellison S."/>
            <person name="Senalik D."/>
            <person name="Zeng P."/>
            <person name="Satapoomin P."/>
            <person name="Huang J."/>
            <person name="Bowman M."/>
            <person name="Iovene M."/>
            <person name="Sanseverino W."/>
            <person name="Cavagnaro P."/>
            <person name="Yildiz M."/>
            <person name="Macko-Podgorni A."/>
            <person name="Moranska E."/>
            <person name="Grzebelus E."/>
            <person name="Grzebelus D."/>
            <person name="Ashrafi H."/>
            <person name="Zheng Z."/>
            <person name="Cheng S."/>
            <person name="Spooner D."/>
            <person name="Van Deynze A."/>
            <person name="Simon P."/>
        </authorList>
    </citation>
    <scope>NUCLEOTIDE SEQUENCE</scope>
    <source>
        <tissue evidence="1">Leaf</tissue>
    </source>
</reference>
<dbReference type="Gramene" id="KZN10518">
    <property type="protein sequence ID" value="KZN10518"/>
    <property type="gene ID" value="DCAR_003174"/>
</dbReference>
<gene>
    <name evidence="1" type="ORF">DCAR_0103357</name>
</gene>